<reference evidence="2" key="1">
    <citation type="journal article" date="2019" name="Int. J. Syst. Evol. Microbiol.">
        <title>The Global Catalogue of Microorganisms (GCM) 10K type strain sequencing project: providing services to taxonomists for standard genome sequencing and annotation.</title>
        <authorList>
            <consortium name="The Broad Institute Genomics Platform"/>
            <consortium name="The Broad Institute Genome Sequencing Center for Infectious Disease"/>
            <person name="Wu L."/>
            <person name="Ma J."/>
        </authorList>
    </citation>
    <scope>NUCLEOTIDE SEQUENCE [LARGE SCALE GENOMIC DNA]</scope>
    <source>
        <strain evidence="2">NBRC 111981</strain>
    </source>
</reference>
<evidence type="ECO:0000313" key="1">
    <source>
        <dbReference type="EMBL" id="GLQ88729.1"/>
    </source>
</evidence>
<dbReference type="Proteomes" id="UP001156627">
    <property type="component" value="Unassembled WGS sequence"/>
</dbReference>
<comment type="caution">
    <text evidence="1">The sequence shown here is derived from an EMBL/GenBank/DDBJ whole genome shotgun (WGS) entry which is preliminary data.</text>
</comment>
<organism evidence="1 2">
    <name type="scientific">Dyella flagellata</name>
    <dbReference type="NCBI Taxonomy" id="1867833"/>
    <lineage>
        <taxon>Bacteria</taxon>
        <taxon>Pseudomonadati</taxon>
        <taxon>Pseudomonadota</taxon>
        <taxon>Gammaproteobacteria</taxon>
        <taxon>Lysobacterales</taxon>
        <taxon>Rhodanobacteraceae</taxon>
        <taxon>Dyella</taxon>
    </lineage>
</organism>
<gene>
    <name evidence="1" type="ORF">GCM10007898_22990</name>
</gene>
<dbReference type="EMBL" id="BSOA01000020">
    <property type="protein sequence ID" value="GLQ88729.1"/>
    <property type="molecule type" value="Genomic_DNA"/>
</dbReference>
<dbReference type="RefSeq" id="WP_284332168.1">
    <property type="nucleotide sequence ID" value="NZ_BSOA01000020.1"/>
</dbReference>
<sequence length="125" mass="14142">MGHDKSRSGVSVGDVNWNDPRLSDLLHKVDSWNIEQRNQLPGEDVEIRLVSGWNAGAVSKPAVLISELDEVMVLATRFPLPHGEEVQISKHADVRWAVVVQEREGNRAGDREQGLFVNWLRVRIR</sequence>
<name>A0ABQ5XE67_9GAMM</name>
<accession>A0ABQ5XE67</accession>
<keyword evidence="2" id="KW-1185">Reference proteome</keyword>
<evidence type="ECO:0000313" key="2">
    <source>
        <dbReference type="Proteomes" id="UP001156627"/>
    </source>
</evidence>
<proteinExistence type="predicted"/>
<protein>
    <submittedName>
        <fullName evidence="1">Uncharacterized protein</fullName>
    </submittedName>
</protein>